<feature type="transmembrane region" description="Helical" evidence="1">
    <location>
        <begin position="50"/>
        <end position="69"/>
    </location>
</feature>
<evidence type="ECO:0000313" key="2">
    <source>
        <dbReference type="EMBL" id="CAB9522011.1"/>
    </source>
</evidence>
<comment type="caution">
    <text evidence="2">The sequence shown here is derived from an EMBL/GenBank/DDBJ whole genome shotgun (WGS) entry which is preliminary data.</text>
</comment>
<keyword evidence="1" id="KW-0812">Transmembrane</keyword>
<proteinExistence type="predicted"/>
<feature type="transmembrane region" description="Helical" evidence="1">
    <location>
        <begin position="12"/>
        <end position="30"/>
    </location>
</feature>
<feature type="transmembrane region" description="Helical" evidence="1">
    <location>
        <begin position="76"/>
        <end position="93"/>
    </location>
</feature>
<dbReference type="EMBL" id="CAICTM010001256">
    <property type="protein sequence ID" value="CAB9522011.1"/>
    <property type="molecule type" value="Genomic_DNA"/>
</dbReference>
<organism evidence="2 3">
    <name type="scientific">Seminavis robusta</name>
    <dbReference type="NCBI Taxonomy" id="568900"/>
    <lineage>
        <taxon>Eukaryota</taxon>
        <taxon>Sar</taxon>
        <taxon>Stramenopiles</taxon>
        <taxon>Ochrophyta</taxon>
        <taxon>Bacillariophyta</taxon>
        <taxon>Bacillariophyceae</taxon>
        <taxon>Bacillariophycidae</taxon>
        <taxon>Naviculales</taxon>
        <taxon>Naviculaceae</taxon>
        <taxon>Seminavis</taxon>
    </lineage>
</organism>
<accession>A0A9N8HQ79</accession>
<keyword evidence="1" id="KW-1133">Transmembrane helix</keyword>
<sequence>MKHKFCSYRYTYAYRYAYGYIFLLACLAVLPVADTSDATVGEDFLKQAKISKECAAILAVAGGAVEGSLGLAARLLVLKIIAYVGFTAIGGSFSEWWQSTMPLRSKEDSTSSLFSWLQAIAMTVSGPDIAIAIGNILGGVLAVIFFMEYFCAKVDQAVQSNMEFRKLVAAVVVLVIKESFEFWPVAVEESEAIIRNAVGVDEEPRWETEHASRVWVSAMEVLMAASSLQPSTAAVLLQIQF</sequence>
<keyword evidence="3" id="KW-1185">Reference proteome</keyword>
<evidence type="ECO:0000313" key="3">
    <source>
        <dbReference type="Proteomes" id="UP001153069"/>
    </source>
</evidence>
<protein>
    <submittedName>
        <fullName evidence="2">Uncharacterized protein</fullName>
    </submittedName>
</protein>
<reference evidence="2" key="1">
    <citation type="submission" date="2020-06" db="EMBL/GenBank/DDBJ databases">
        <authorList>
            <consortium name="Plant Systems Biology data submission"/>
        </authorList>
    </citation>
    <scope>NUCLEOTIDE SEQUENCE</scope>
    <source>
        <strain evidence="2">D6</strain>
    </source>
</reference>
<name>A0A9N8HQ79_9STRA</name>
<feature type="transmembrane region" description="Helical" evidence="1">
    <location>
        <begin position="113"/>
        <end position="146"/>
    </location>
</feature>
<keyword evidence="1" id="KW-0472">Membrane</keyword>
<evidence type="ECO:0000256" key="1">
    <source>
        <dbReference type="SAM" id="Phobius"/>
    </source>
</evidence>
<dbReference type="AlphaFoldDB" id="A0A9N8HQ79"/>
<gene>
    <name evidence="2" type="ORF">SEMRO_1258_G256880.1</name>
</gene>
<dbReference type="Proteomes" id="UP001153069">
    <property type="component" value="Unassembled WGS sequence"/>
</dbReference>
<dbReference type="PROSITE" id="PS51257">
    <property type="entry name" value="PROKAR_LIPOPROTEIN"/>
    <property type="match status" value="1"/>
</dbReference>